<name>A0ABW3G0X1_9PSEU</name>
<reference evidence="3" key="1">
    <citation type="journal article" date="2019" name="Int. J. Syst. Evol. Microbiol.">
        <title>The Global Catalogue of Microorganisms (GCM) 10K type strain sequencing project: providing services to taxonomists for standard genome sequencing and annotation.</title>
        <authorList>
            <consortium name="The Broad Institute Genomics Platform"/>
            <consortium name="The Broad Institute Genome Sequencing Center for Infectious Disease"/>
            <person name="Wu L."/>
            <person name="Ma J."/>
        </authorList>
    </citation>
    <scope>NUCLEOTIDE SEQUENCE [LARGE SCALE GENOMIC DNA]</scope>
    <source>
        <strain evidence="3">CCUG 56401</strain>
    </source>
</reference>
<dbReference type="Proteomes" id="UP001597018">
    <property type="component" value="Unassembled WGS sequence"/>
</dbReference>
<feature type="coiled-coil region" evidence="1">
    <location>
        <begin position="75"/>
        <end position="102"/>
    </location>
</feature>
<evidence type="ECO:0000313" key="3">
    <source>
        <dbReference type="Proteomes" id="UP001597018"/>
    </source>
</evidence>
<keyword evidence="3" id="KW-1185">Reference proteome</keyword>
<evidence type="ECO:0000256" key="1">
    <source>
        <dbReference type="SAM" id="Coils"/>
    </source>
</evidence>
<sequence>MVDLTALTLLRAERLAEFANAWNDVHNNFLEYHAFFADKVLEPLQEGHWRGAAADAAKQKCRRILDDIAAVMKEVESARTFIEEKSNQLKGLRDELGTITREAGEHGLNIVADNGEGTWAVMPAARGPMSPEQAAAATEFGKRVKAVLDAAADIDDEMTYSLKVIFGTTDNFETENRDTKHDSTWTDGDEVTEQKLRGGILWARHNRWDNAANLTEHYLSATGEPYEVNPAAMLNDIPQFKRDVDGTLSNIRSQPDGTFSTAWTSTAPNLDDDTRGNLDWYYALNHFQYRLVGEKQGGEITYHVEVKKRYDFGTPSEHRRDFDGPIPPLTHIEQADAAYLNTTGKAKDFDVHGRSNEMKATG</sequence>
<comment type="caution">
    <text evidence="2">The sequence shown here is derived from an EMBL/GenBank/DDBJ whole genome shotgun (WGS) entry which is preliminary data.</text>
</comment>
<proteinExistence type="predicted"/>
<gene>
    <name evidence="2" type="ORF">ACFQ16_28695</name>
</gene>
<protein>
    <recommendedName>
        <fullName evidence="4">WXG100 family type VII secretion target</fullName>
    </recommendedName>
</protein>
<organism evidence="2 3">
    <name type="scientific">Saccharopolyspora rosea</name>
    <dbReference type="NCBI Taxonomy" id="524884"/>
    <lineage>
        <taxon>Bacteria</taxon>
        <taxon>Bacillati</taxon>
        <taxon>Actinomycetota</taxon>
        <taxon>Actinomycetes</taxon>
        <taxon>Pseudonocardiales</taxon>
        <taxon>Pseudonocardiaceae</taxon>
        <taxon>Saccharopolyspora</taxon>
    </lineage>
</organism>
<dbReference type="EMBL" id="JBHTIW010000041">
    <property type="protein sequence ID" value="MFD0923743.1"/>
    <property type="molecule type" value="Genomic_DNA"/>
</dbReference>
<accession>A0ABW3G0X1</accession>
<keyword evidence="1" id="KW-0175">Coiled coil</keyword>
<evidence type="ECO:0008006" key="4">
    <source>
        <dbReference type="Google" id="ProtNLM"/>
    </source>
</evidence>
<evidence type="ECO:0000313" key="2">
    <source>
        <dbReference type="EMBL" id="MFD0923743.1"/>
    </source>
</evidence>
<dbReference type="RefSeq" id="WP_263248538.1">
    <property type="nucleotide sequence ID" value="NZ_BAABLT010000029.1"/>
</dbReference>